<dbReference type="InterPro" id="IPR029463">
    <property type="entry name" value="Lys_MEP"/>
</dbReference>
<dbReference type="STRING" id="1109443.G4TWI9"/>
<evidence type="ECO:0000313" key="3">
    <source>
        <dbReference type="Proteomes" id="UP000007148"/>
    </source>
</evidence>
<dbReference type="SUPFAM" id="SSF55486">
    <property type="entry name" value="Metalloproteases ('zincins'), catalytic domain"/>
    <property type="match status" value="1"/>
</dbReference>
<evidence type="ECO:0000259" key="1">
    <source>
        <dbReference type="Pfam" id="PF14521"/>
    </source>
</evidence>
<feature type="domain" description="Lysine-specific metallo-endopeptidase" evidence="1">
    <location>
        <begin position="1"/>
        <end position="72"/>
    </location>
</feature>
<keyword evidence="3" id="KW-1185">Reference proteome</keyword>
<name>G4TWI9_SERID</name>
<organism evidence="2 3">
    <name type="scientific">Serendipita indica (strain DSM 11827)</name>
    <name type="common">Root endophyte fungus</name>
    <name type="synonym">Piriformospora indica</name>
    <dbReference type="NCBI Taxonomy" id="1109443"/>
    <lineage>
        <taxon>Eukaryota</taxon>
        <taxon>Fungi</taxon>
        <taxon>Dikarya</taxon>
        <taxon>Basidiomycota</taxon>
        <taxon>Agaricomycotina</taxon>
        <taxon>Agaricomycetes</taxon>
        <taxon>Sebacinales</taxon>
        <taxon>Serendipitaceae</taxon>
        <taxon>Serendipita</taxon>
    </lineage>
</organism>
<comment type="caution">
    <text evidence="2">The sequence shown here is derived from an EMBL/GenBank/DDBJ whole genome shotgun (WGS) entry which is preliminary data.</text>
</comment>
<sequence length="98" mass="10799">MAYIVPTTLKIYYCSIFYNEVTTSHLCSDTSVASRDIRGGTTFHELTHALSNTDNVGYGCTYDQSLASSNPPKRRITLITTTTLRPRSTRTRGAEGSS</sequence>
<reference evidence="2 3" key="1">
    <citation type="journal article" date="2011" name="PLoS Pathog.">
        <title>Endophytic Life Strategies Decoded by Genome and Transcriptome Analyses of the Mutualistic Root Symbiont Piriformospora indica.</title>
        <authorList>
            <person name="Zuccaro A."/>
            <person name="Lahrmann U."/>
            <person name="Guldener U."/>
            <person name="Langen G."/>
            <person name="Pfiffi S."/>
            <person name="Biedenkopf D."/>
            <person name="Wong P."/>
            <person name="Samans B."/>
            <person name="Grimm C."/>
            <person name="Basiewicz M."/>
            <person name="Murat C."/>
            <person name="Martin F."/>
            <person name="Kogel K.H."/>
        </authorList>
    </citation>
    <scope>NUCLEOTIDE SEQUENCE [LARGE SCALE GENOMIC DNA]</scope>
    <source>
        <strain evidence="2 3">DSM 11827</strain>
    </source>
</reference>
<dbReference type="InParanoid" id="G4TWI9"/>
<accession>G4TWI9</accession>
<dbReference type="Proteomes" id="UP000007148">
    <property type="component" value="Unassembled WGS sequence"/>
</dbReference>
<dbReference type="OrthoDB" id="412874at2759"/>
<gene>
    <name evidence="2" type="ORF">PIIN_09672</name>
</gene>
<dbReference type="GO" id="GO:0004222">
    <property type="term" value="F:metalloendopeptidase activity"/>
    <property type="evidence" value="ECO:0007669"/>
    <property type="project" value="InterPro"/>
</dbReference>
<dbReference type="HOGENOM" id="CLU_2334446_0_0_1"/>
<evidence type="ECO:0000313" key="2">
    <source>
        <dbReference type="EMBL" id="CCA75682.1"/>
    </source>
</evidence>
<dbReference type="AlphaFoldDB" id="G4TWI9"/>
<dbReference type="InterPro" id="IPR024079">
    <property type="entry name" value="MetalloPept_cat_dom_sf"/>
</dbReference>
<proteinExistence type="predicted"/>
<dbReference type="EMBL" id="CAFZ01000498">
    <property type="protein sequence ID" value="CCA75682.1"/>
    <property type="molecule type" value="Genomic_DNA"/>
</dbReference>
<protein>
    <recommendedName>
        <fullName evidence="1">Lysine-specific metallo-endopeptidase domain-containing protein</fullName>
    </recommendedName>
</protein>
<dbReference type="Pfam" id="PF14521">
    <property type="entry name" value="Aspzincin_M35"/>
    <property type="match status" value="1"/>
</dbReference>
<dbReference type="Gene3D" id="3.40.390.10">
    <property type="entry name" value="Collagenase (Catalytic Domain)"/>
    <property type="match status" value="1"/>
</dbReference>